<dbReference type="Proteomes" id="UP000017246">
    <property type="component" value="Unassembled WGS sequence"/>
</dbReference>
<dbReference type="Pfam" id="PF00443">
    <property type="entry name" value="UCH"/>
    <property type="match status" value="1"/>
</dbReference>
<evidence type="ECO:0000256" key="12">
    <source>
        <dbReference type="ARBA" id="ARBA00043009"/>
    </source>
</evidence>
<evidence type="ECO:0000256" key="4">
    <source>
        <dbReference type="ARBA" id="ARBA00022670"/>
    </source>
</evidence>
<accession>A0A068Y0P8</accession>
<dbReference type="PANTHER" id="PTHR24006">
    <property type="entry name" value="UBIQUITIN CARBOXYL-TERMINAL HYDROLASE"/>
    <property type="match status" value="1"/>
</dbReference>
<reference evidence="14" key="1">
    <citation type="journal article" date="2013" name="Nature">
        <title>The genomes of four tapeworm species reveal adaptations to parasitism.</title>
        <authorList>
            <person name="Tsai I.J."/>
            <person name="Zarowiecki M."/>
            <person name="Holroyd N."/>
            <person name="Garciarrubio A."/>
            <person name="Sanchez-Flores A."/>
            <person name="Brooks K.L."/>
            <person name="Tracey A."/>
            <person name="Bobes R.J."/>
            <person name="Fragoso G."/>
            <person name="Sciutto E."/>
            <person name="Aslett M."/>
            <person name="Beasley H."/>
            <person name="Bennett H.M."/>
            <person name="Cai J."/>
            <person name="Camicia F."/>
            <person name="Clark R."/>
            <person name="Cucher M."/>
            <person name="De Silva N."/>
            <person name="Day T.A."/>
            <person name="Deplazes P."/>
            <person name="Estrada K."/>
            <person name="Fernandez C."/>
            <person name="Holland P.W."/>
            <person name="Hou J."/>
            <person name="Hu S."/>
            <person name="Huckvale T."/>
            <person name="Hung S.S."/>
            <person name="Kamenetzky L."/>
            <person name="Keane J.A."/>
            <person name="Kiss F."/>
            <person name="Koziol U."/>
            <person name="Lambert O."/>
            <person name="Liu K."/>
            <person name="Luo X."/>
            <person name="Luo Y."/>
            <person name="Macchiaroli N."/>
            <person name="Nichol S."/>
            <person name="Paps J."/>
            <person name="Parkinson J."/>
            <person name="Pouchkina-Stantcheva N."/>
            <person name="Riddiford N."/>
            <person name="Rosenzvit M."/>
            <person name="Salinas G."/>
            <person name="Wasmuth J.D."/>
            <person name="Zamanian M."/>
            <person name="Zheng Y."/>
            <person name="Cai X."/>
            <person name="Soberon X."/>
            <person name="Olson P.D."/>
            <person name="Laclette J.P."/>
            <person name="Brehm K."/>
            <person name="Berriman M."/>
            <person name="Garciarrubio A."/>
            <person name="Bobes R.J."/>
            <person name="Fragoso G."/>
            <person name="Sanchez-Flores A."/>
            <person name="Estrada K."/>
            <person name="Cevallos M.A."/>
            <person name="Morett E."/>
            <person name="Gonzalez V."/>
            <person name="Portillo T."/>
            <person name="Ochoa-Leyva A."/>
            <person name="Jose M.V."/>
            <person name="Sciutto E."/>
            <person name="Landa A."/>
            <person name="Jimenez L."/>
            <person name="Valdes V."/>
            <person name="Carrero J.C."/>
            <person name="Larralde C."/>
            <person name="Morales-Montor J."/>
            <person name="Limon-Lason J."/>
            <person name="Soberon X."/>
            <person name="Laclette J.P."/>
        </authorList>
    </citation>
    <scope>NUCLEOTIDE SEQUENCE [LARGE SCALE GENOMIC DNA]</scope>
</reference>
<evidence type="ECO:0000256" key="6">
    <source>
        <dbReference type="ARBA" id="ARBA00022801"/>
    </source>
</evidence>
<keyword evidence="6" id="KW-0378">Hydrolase</keyword>
<dbReference type="GO" id="GO:0005829">
    <property type="term" value="C:cytosol"/>
    <property type="evidence" value="ECO:0007669"/>
    <property type="project" value="TreeGrafter"/>
</dbReference>
<evidence type="ECO:0000256" key="3">
    <source>
        <dbReference type="ARBA" id="ARBA00012759"/>
    </source>
</evidence>
<dbReference type="PANTHER" id="PTHR24006:SF758">
    <property type="entry name" value="UBIQUITIN CARBOXYL-TERMINAL HYDROLASE 36"/>
    <property type="match status" value="1"/>
</dbReference>
<evidence type="ECO:0000313" key="14">
    <source>
        <dbReference type="EMBL" id="CDS35706.1"/>
    </source>
</evidence>
<dbReference type="OrthoDB" id="420187at2759"/>
<dbReference type="InterPro" id="IPR001394">
    <property type="entry name" value="Peptidase_C19_UCH"/>
</dbReference>
<dbReference type="SUPFAM" id="SSF54001">
    <property type="entry name" value="Cysteine proteinases"/>
    <property type="match status" value="1"/>
</dbReference>
<evidence type="ECO:0000256" key="7">
    <source>
        <dbReference type="ARBA" id="ARBA00022807"/>
    </source>
</evidence>
<name>A0A068Y0P8_ECHMU</name>
<evidence type="ECO:0000256" key="5">
    <source>
        <dbReference type="ARBA" id="ARBA00022786"/>
    </source>
</evidence>
<dbReference type="Gene3D" id="3.90.70.10">
    <property type="entry name" value="Cysteine proteinases"/>
    <property type="match status" value="1"/>
</dbReference>
<evidence type="ECO:0000256" key="11">
    <source>
        <dbReference type="ARBA" id="ARBA00042420"/>
    </source>
</evidence>
<organism evidence="14 15">
    <name type="scientific">Echinococcus multilocularis</name>
    <name type="common">Fox tapeworm</name>
    <dbReference type="NCBI Taxonomy" id="6211"/>
    <lineage>
        <taxon>Eukaryota</taxon>
        <taxon>Metazoa</taxon>
        <taxon>Spiralia</taxon>
        <taxon>Lophotrochozoa</taxon>
        <taxon>Platyhelminthes</taxon>
        <taxon>Cestoda</taxon>
        <taxon>Eucestoda</taxon>
        <taxon>Cyclophyllidea</taxon>
        <taxon>Taeniidae</taxon>
        <taxon>Echinococcus</taxon>
    </lineage>
</organism>
<protein>
    <recommendedName>
        <fullName evidence="8">Ubiquitin carboxyl-terminal hydrolase 36</fullName>
        <ecNumber evidence="3">3.4.19.12</ecNumber>
    </recommendedName>
    <alternativeName>
        <fullName evidence="11">Deubiquitinating enzyme 36</fullName>
    </alternativeName>
    <alternativeName>
        <fullName evidence="10">Protein scrawny</fullName>
    </alternativeName>
    <alternativeName>
        <fullName evidence="9">Ubiquitin thioesterase 36</fullName>
    </alternativeName>
    <alternativeName>
        <fullName evidence="12">Ubiquitin-specific-processing protease 36</fullName>
    </alternativeName>
</protein>
<evidence type="ECO:0000256" key="8">
    <source>
        <dbReference type="ARBA" id="ARBA00039432"/>
    </source>
</evidence>
<dbReference type="GO" id="GO:0016579">
    <property type="term" value="P:protein deubiquitination"/>
    <property type="evidence" value="ECO:0007669"/>
    <property type="project" value="InterPro"/>
</dbReference>
<evidence type="ECO:0000256" key="2">
    <source>
        <dbReference type="ARBA" id="ARBA00009085"/>
    </source>
</evidence>
<dbReference type="EMBL" id="LN902841">
    <property type="protein sequence ID" value="CDS35706.1"/>
    <property type="molecule type" value="Genomic_DNA"/>
</dbReference>
<dbReference type="GO" id="GO:0004843">
    <property type="term" value="F:cysteine-type deubiquitinase activity"/>
    <property type="evidence" value="ECO:0007669"/>
    <property type="project" value="UniProtKB-EC"/>
</dbReference>
<sequence>MASERDKSVVSEFLQFNRLEDAHEYLLALLNLMARNADIAESEKSPTSFSHNIIRKLFGGQLQRFTPWNDKLDYHVDFPLLFDMPPHMVDSSGPPVRYRLYATINHRSGHSQCGHYVAFTRRRYNLWYCHNYDTVTEDTAVDQTLEHKRMLT</sequence>
<dbReference type="InterPro" id="IPR038765">
    <property type="entry name" value="Papain-like_cys_pep_sf"/>
</dbReference>
<dbReference type="STRING" id="6211.A0A068Y0P8"/>
<dbReference type="GO" id="GO:0005634">
    <property type="term" value="C:nucleus"/>
    <property type="evidence" value="ECO:0007669"/>
    <property type="project" value="TreeGrafter"/>
</dbReference>
<keyword evidence="15" id="KW-1185">Reference proteome</keyword>
<comment type="catalytic activity">
    <reaction evidence="1">
        <text>Thiol-dependent hydrolysis of ester, thioester, amide, peptide and isopeptide bonds formed by the C-terminal Gly of ubiquitin (a 76-residue protein attached to proteins as an intracellular targeting signal).</text>
        <dbReference type="EC" id="3.4.19.12"/>
    </reaction>
</comment>
<proteinExistence type="inferred from homology"/>
<dbReference type="AlphaFoldDB" id="A0A068Y0P8"/>
<dbReference type="InterPro" id="IPR028889">
    <property type="entry name" value="USP"/>
</dbReference>
<comment type="similarity">
    <text evidence="2">Belongs to the peptidase C19 family.</text>
</comment>
<evidence type="ECO:0000313" key="15">
    <source>
        <dbReference type="Proteomes" id="UP000017246"/>
    </source>
</evidence>
<gene>
    <name evidence="14" type="ORF">EmuJ_001164900</name>
</gene>
<reference evidence="14" key="2">
    <citation type="submission" date="2015-11" db="EMBL/GenBank/DDBJ databases">
        <authorList>
            <person name="Zhang Y."/>
            <person name="Guo Z."/>
        </authorList>
    </citation>
    <scope>NUCLEOTIDE SEQUENCE</scope>
</reference>
<dbReference type="PROSITE" id="PS50235">
    <property type="entry name" value="USP_3"/>
    <property type="match status" value="1"/>
</dbReference>
<evidence type="ECO:0000256" key="10">
    <source>
        <dbReference type="ARBA" id="ARBA00042154"/>
    </source>
</evidence>
<keyword evidence="4" id="KW-0645">Protease</keyword>
<keyword evidence="7" id="KW-0788">Thiol protease</keyword>
<dbReference type="EC" id="3.4.19.12" evidence="3"/>
<evidence type="ECO:0000259" key="13">
    <source>
        <dbReference type="PROSITE" id="PS50235"/>
    </source>
</evidence>
<dbReference type="GO" id="GO:0006508">
    <property type="term" value="P:proteolysis"/>
    <property type="evidence" value="ECO:0007669"/>
    <property type="project" value="UniProtKB-KW"/>
</dbReference>
<evidence type="ECO:0000256" key="1">
    <source>
        <dbReference type="ARBA" id="ARBA00000707"/>
    </source>
</evidence>
<feature type="domain" description="USP" evidence="13">
    <location>
        <begin position="1"/>
        <end position="152"/>
    </location>
</feature>
<dbReference type="InterPro" id="IPR050164">
    <property type="entry name" value="Peptidase_C19"/>
</dbReference>
<keyword evidence="5" id="KW-0833">Ubl conjugation pathway</keyword>
<evidence type="ECO:0000256" key="9">
    <source>
        <dbReference type="ARBA" id="ARBA00041300"/>
    </source>
</evidence>